<feature type="chain" id="PRO_5024389361" evidence="1">
    <location>
        <begin position="20"/>
        <end position="138"/>
    </location>
</feature>
<organism evidence="2 3">
    <name type="scientific">Qipengyuania marisflavi</name>
    <dbReference type="NCBI Taxonomy" id="2486356"/>
    <lineage>
        <taxon>Bacteria</taxon>
        <taxon>Pseudomonadati</taxon>
        <taxon>Pseudomonadota</taxon>
        <taxon>Alphaproteobacteria</taxon>
        <taxon>Sphingomonadales</taxon>
        <taxon>Erythrobacteraceae</taxon>
        <taxon>Qipengyuania</taxon>
    </lineage>
</organism>
<evidence type="ECO:0000256" key="1">
    <source>
        <dbReference type="SAM" id="SignalP"/>
    </source>
</evidence>
<dbReference type="RefSeq" id="WP_138615302.1">
    <property type="nucleotide sequence ID" value="NZ_VCAO01000001.1"/>
</dbReference>
<name>A0A5S3PDW2_9SPHN</name>
<feature type="signal peptide" evidence="1">
    <location>
        <begin position="1"/>
        <end position="19"/>
    </location>
</feature>
<dbReference type="AlphaFoldDB" id="A0A5S3PDW2"/>
<keyword evidence="1" id="KW-0732">Signal</keyword>
<comment type="caution">
    <text evidence="2">The sequence shown here is derived from an EMBL/GenBank/DDBJ whole genome shotgun (WGS) entry which is preliminary data.</text>
</comment>
<keyword evidence="3" id="KW-1185">Reference proteome</keyword>
<dbReference type="Proteomes" id="UP000309668">
    <property type="component" value="Unassembled WGS sequence"/>
</dbReference>
<evidence type="ECO:0000313" key="2">
    <source>
        <dbReference type="EMBL" id="TMM49740.1"/>
    </source>
</evidence>
<evidence type="ECO:0000313" key="3">
    <source>
        <dbReference type="Proteomes" id="UP000309668"/>
    </source>
</evidence>
<gene>
    <name evidence="2" type="ORF">FEV51_00605</name>
</gene>
<dbReference type="EMBL" id="VCAO01000001">
    <property type="protein sequence ID" value="TMM49740.1"/>
    <property type="molecule type" value="Genomic_DNA"/>
</dbReference>
<reference evidence="2 3" key="1">
    <citation type="submission" date="2019-05" db="EMBL/GenBank/DDBJ databases">
        <title>Erythrobacter marisflavi sp. nov., isolated from isolated from water of an estuary environment.</title>
        <authorList>
            <person name="Yoon J.-H."/>
        </authorList>
    </citation>
    <scope>NUCLEOTIDE SEQUENCE [LARGE SCALE GENOMIC DNA]</scope>
    <source>
        <strain evidence="2 3">KEM-5</strain>
    </source>
</reference>
<dbReference type="OrthoDB" id="7428387at2"/>
<proteinExistence type="predicted"/>
<accession>A0A5S3PDW2</accession>
<sequence length="138" mass="14865">MRSAILAASLALLGSGAFAAQSAFHIQRSVYIETVEDGTRVLEPATTLRKGDKVVLVTHWRGADEARRTMLSSSVPETLTYRGSGRAPQAVSADGGENWGQLGELRHDGRLADASDVTDLRWTLASKRGTLTWSAVVR</sequence>
<protein>
    <submittedName>
        <fullName evidence="2">Uncharacterized protein</fullName>
    </submittedName>
</protein>